<dbReference type="InterPro" id="IPR013740">
    <property type="entry name" value="Redoxin"/>
</dbReference>
<dbReference type="GO" id="GO:0006950">
    <property type="term" value="P:response to stress"/>
    <property type="evidence" value="ECO:0007669"/>
    <property type="project" value="UniProtKB-ARBA"/>
</dbReference>
<feature type="domain" description="Thioredoxin" evidence="7">
    <location>
        <begin position="62"/>
        <end position="227"/>
    </location>
</feature>
<feature type="signal peptide" evidence="6">
    <location>
        <begin position="1"/>
        <end position="26"/>
    </location>
</feature>
<feature type="region of interest" description="Disordered" evidence="5">
    <location>
        <begin position="382"/>
        <end position="439"/>
    </location>
</feature>
<dbReference type="GO" id="GO:0016491">
    <property type="term" value="F:oxidoreductase activity"/>
    <property type="evidence" value="ECO:0007669"/>
    <property type="project" value="InterPro"/>
</dbReference>
<dbReference type="PANTHER" id="PTHR42852">
    <property type="entry name" value="THIOL:DISULFIDE INTERCHANGE PROTEIN DSBE"/>
    <property type="match status" value="1"/>
</dbReference>
<dbReference type="Pfam" id="PF08534">
    <property type="entry name" value="Redoxin"/>
    <property type="match status" value="1"/>
</dbReference>
<evidence type="ECO:0000256" key="1">
    <source>
        <dbReference type="ARBA" id="ARBA00004196"/>
    </source>
</evidence>
<evidence type="ECO:0000256" key="2">
    <source>
        <dbReference type="ARBA" id="ARBA00022748"/>
    </source>
</evidence>
<organism evidence="8 9">
    <name type="scientific">Adhaeretor mobilis</name>
    <dbReference type="NCBI Taxonomy" id="1930276"/>
    <lineage>
        <taxon>Bacteria</taxon>
        <taxon>Pseudomonadati</taxon>
        <taxon>Planctomycetota</taxon>
        <taxon>Planctomycetia</taxon>
        <taxon>Pirellulales</taxon>
        <taxon>Lacipirellulaceae</taxon>
        <taxon>Adhaeretor</taxon>
    </lineage>
</organism>
<dbReference type="Gene3D" id="1.25.40.10">
    <property type="entry name" value="Tetratricopeptide repeat domain"/>
    <property type="match status" value="1"/>
</dbReference>
<gene>
    <name evidence="8" type="ORF">HG15A2_04440</name>
</gene>
<evidence type="ECO:0000259" key="7">
    <source>
        <dbReference type="PROSITE" id="PS51352"/>
    </source>
</evidence>
<evidence type="ECO:0000256" key="3">
    <source>
        <dbReference type="ARBA" id="ARBA00023157"/>
    </source>
</evidence>
<protein>
    <submittedName>
        <fullName evidence="8">Thiol-disulfide oxidoreductase</fullName>
    </submittedName>
</protein>
<dbReference type="InterPro" id="IPR017937">
    <property type="entry name" value="Thioredoxin_CS"/>
</dbReference>
<dbReference type="CDD" id="cd02966">
    <property type="entry name" value="TlpA_like_family"/>
    <property type="match status" value="1"/>
</dbReference>
<dbReference type="PROSITE" id="PS51352">
    <property type="entry name" value="THIOREDOXIN_2"/>
    <property type="match status" value="1"/>
</dbReference>
<reference evidence="8 9" key="1">
    <citation type="submission" date="2019-02" db="EMBL/GenBank/DDBJ databases">
        <title>Deep-cultivation of Planctomycetes and their phenomic and genomic characterization uncovers novel biology.</title>
        <authorList>
            <person name="Wiegand S."/>
            <person name="Jogler M."/>
            <person name="Boedeker C."/>
            <person name="Pinto D."/>
            <person name="Vollmers J."/>
            <person name="Rivas-Marin E."/>
            <person name="Kohn T."/>
            <person name="Peeters S.H."/>
            <person name="Heuer A."/>
            <person name="Rast P."/>
            <person name="Oberbeckmann S."/>
            <person name="Bunk B."/>
            <person name="Jeske O."/>
            <person name="Meyerdierks A."/>
            <person name="Storesund J.E."/>
            <person name="Kallscheuer N."/>
            <person name="Luecker S."/>
            <person name="Lage O.M."/>
            <person name="Pohl T."/>
            <person name="Merkel B.J."/>
            <person name="Hornburger P."/>
            <person name="Mueller R.-W."/>
            <person name="Bruemmer F."/>
            <person name="Labrenz M."/>
            <person name="Spormann A.M."/>
            <person name="Op den Camp H."/>
            <person name="Overmann J."/>
            <person name="Amann R."/>
            <person name="Jetten M.S.M."/>
            <person name="Mascher T."/>
            <person name="Medema M.H."/>
            <person name="Devos D.P."/>
            <person name="Kaster A.-K."/>
            <person name="Ovreas L."/>
            <person name="Rohde M."/>
            <person name="Galperin M.Y."/>
            <person name="Jogler C."/>
        </authorList>
    </citation>
    <scope>NUCLEOTIDE SEQUENCE [LARGE SCALE GENOMIC DNA]</scope>
    <source>
        <strain evidence="8 9">HG15A2</strain>
    </source>
</reference>
<proteinExistence type="predicted"/>
<dbReference type="AlphaFoldDB" id="A0A517MQN8"/>
<dbReference type="Proteomes" id="UP000319852">
    <property type="component" value="Chromosome"/>
</dbReference>
<comment type="subcellular location">
    <subcellularLocation>
        <location evidence="1">Cell envelope</location>
    </subcellularLocation>
</comment>
<feature type="region of interest" description="Disordered" evidence="5">
    <location>
        <begin position="33"/>
        <end position="56"/>
    </location>
</feature>
<keyword evidence="4" id="KW-0676">Redox-active center</keyword>
<dbReference type="GO" id="GO:0030313">
    <property type="term" value="C:cell envelope"/>
    <property type="evidence" value="ECO:0007669"/>
    <property type="project" value="UniProtKB-SubCell"/>
</dbReference>
<accession>A0A517MQN8</accession>
<evidence type="ECO:0000256" key="4">
    <source>
        <dbReference type="ARBA" id="ARBA00023284"/>
    </source>
</evidence>
<dbReference type="InterPro" id="IPR013766">
    <property type="entry name" value="Thioredoxin_domain"/>
</dbReference>
<name>A0A517MQN8_9BACT</name>
<feature type="compositionally biased region" description="Polar residues" evidence="5">
    <location>
        <begin position="41"/>
        <end position="54"/>
    </location>
</feature>
<dbReference type="SUPFAM" id="SSF52833">
    <property type="entry name" value="Thioredoxin-like"/>
    <property type="match status" value="1"/>
</dbReference>
<evidence type="ECO:0000313" key="9">
    <source>
        <dbReference type="Proteomes" id="UP000319852"/>
    </source>
</evidence>
<evidence type="ECO:0000313" key="8">
    <source>
        <dbReference type="EMBL" id="QDS97184.1"/>
    </source>
</evidence>
<keyword evidence="3" id="KW-1015">Disulfide bond</keyword>
<keyword evidence="2" id="KW-0201">Cytochrome c-type biogenesis</keyword>
<dbReference type="PANTHER" id="PTHR42852:SF6">
    <property type="entry name" value="THIOL:DISULFIDE INTERCHANGE PROTEIN DSBE"/>
    <property type="match status" value="1"/>
</dbReference>
<dbReference type="InterPro" id="IPR036249">
    <property type="entry name" value="Thioredoxin-like_sf"/>
</dbReference>
<keyword evidence="9" id="KW-1185">Reference proteome</keyword>
<dbReference type="PROSITE" id="PS51257">
    <property type="entry name" value="PROKAR_LIPOPROTEIN"/>
    <property type="match status" value="1"/>
</dbReference>
<feature type="compositionally biased region" description="Acidic residues" evidence="5">
    <location>
        <begin position="385"/>
        <end position="416"/>
    </location>
</feature>
<dbReference type="InterPro" id="IPR050553">
    <property type="entry name" value="Thioredoxin_ResA/DsbE_sf"/>
</dbReference>
<dbReference type="Gene3D" id="3.40.30.10">
    <property type="entry name" value="Glutaredoxin"/>
    <property type="match status" value="1"/>
</dbReference>
<evidence type="ECO:0000256" key="6">
    <source>
        <dbReference type="SAM" id="SignalP"/>
    </source>
</evidence>
<evidence type="ECO:0000256" key="5">
    <source>
        <dbReference type="SAM" id="MobiDB-lite"/>
    </source>
</evidence>
<feature type="compositionally biased region" description="Acidic residues" evidence="5">
    <location>
        <begin position="426"/>
        <end position="439"/>
    </location>
</feature>
<dbReference type="RefSeq" id="WP_218932269.1">
    <property type="nucleotide sequence ID" value="NZ_CP036263.1"/>
</dbReference>
<dbReference type="PROSITE" id="PS00194">
    <property type="entry name" value="THIOREDOXIN_1"/>
    <property type="match status" value="1"/>
</dbReference>
<dbReference type="Pfam" id="PF13374">
    <property type="entry name" value="TPR_10"/>
    <property type="match status" value="1"/>
</dbReference>
<dbReference type="GO" id="GO:0017004">
    <property type="term" value="P:cytochrome complex assembly"/>
    <property type="evidence" value="ECO:0007669"/>
    <property type="project" value="UniProtKB-KW"/>
</dbReference>
<keyword evidence="6" id="KW-0732">Signal</keyword>
<sequence precursor="true">MSSLLVRVTVSSAFLLVAMLGCSNQAAMQEAVEKSDKANDESSTQEATSANAKTTAKEDGKLTVGMVAPPIEITQWIQGKPVEGFKSGHTYVVEFWATWCGPCLAGMPHISKLQELYQDDVTFIGVTREKEEVVTNFLEKAQDKESGETWKEVISYTLAIDSDSATNKAYMRAAGQDGIPCAFIVGPDSHIEWIGHPGRIDDPLEQVVTGKWDREEYLVRHEKEQRAARAMEAAMSALRNAQNEGNWDEALTSIDKLIEQQPEQGYFQMLKFSVLMRAERTGEAVKLAEAIVKDNENEPQLRNALAWELVASENSTEESLALALQLATEASEQTEHKDAAILDTLAKVYYEQGNLAEAIAWQEKAVEFGEGSEAIEATLKAYQSELEEIESPSESDEDATPEDEVPAEEEEAQEESTSEKESMQSDTEEGSAADSEEPE</sequence>
<dbReference type="InterPro" id="IPR011990">
    <property type="entry name" value="TPR-like_helical_dom_sf"/>
</dbReference>
<dbReference type="EMBL" id="CP036263">
    <property type="protein sequence ID" value="QDS97184.1"/>
    <property type="molecule type" value="Genomic_DNA"/>
</dbReference>
<dbReference type="KEGG" id="amob:HG15A2_04440"/>
<dbReference type="SUPFAM" id="SSF48452">
    <property type="entry name" value="TPR-like"/>
    <property type="match status" value="1"/>
</dbReference>
<feature type="chain" id="PRO_5021946410" evidence="6">
    <location>
        <begin position="27"/>
        <end position="439"/>
    </location>
</feature>